<accession>A0ABT5D950</accession>
<comment type="caution">
    <text evidence="3">The sequence shown here is derived from an EMBL/GenBank/DDBJ whole genome shotgun (WGS) entry which is preliminary data.</text>
</comment>
<dbReference type="PANTHER" id="PTHR30203">
    <property type="entry name" value="OUTER MEMBRANE CATION EFFLUX PROTEIN"/>
    <property type="match status" value="1"/>
</dbReference>
<dbReference type="PANTHER" id="PTHR30203:SF24">
    <property type="entry name" value="BLR4935 PROTEIN"/>
    <property type="match status" value="1"/>
</dbReference>
<sequence>MGADRRVAGLVLLLGVVSPGCVSPSMQSDLARVRELTHLPLPQQMAEARDVSTGFPKEVGQLLQQPLTADAAVRIAFLNNRELRASLRDLGVARGQLLQAGVLPNPQVELELRQQEDPSLPFEPQTEIRVEYGLSQAVLSVVRARAARNELEAARYRTAAFVVELGYTVRAAFYAFQAAQQRVAIATQALDAFAAARDASQALFEAGNVPELDVATQDAAYESARATVAQLELEVLERREPLQRLLGLHGEATAWTVTETLPRMAGEEPSFENLERRAVTASLELAETQRRLEGAAQRAGLTRVEGWLPEVSVGVIAERKSPVAPAHGEWEWGGVLHFTVPLFDRRQGTRSAYEAEFDALMERYQGMAIDVRSAAREARNRVQSTALRARQYQQVLLPARQRVMRQTLLQYNAMQLGIFQVLQVRREQLDAELTYVELLREYWTAHAALEALLAGRRTGASMGGPMGAGGPSSLAGGTEAGGH</sequence>
<organism evidence="3 4">
    <name type="scientific">Stigmatella ashevillensis</name>
    <dbReference type="NCBI Taxonomy" id="2995309"/>
    <lineage>
        <taxon>Bacteria</taxon>
        <taxon>Pseudomonadati</taxon>
        <taxon>Myxococcota</taxon>
        <taxon>Myxococcia</taxon>
        <taxon>Myxococcales</taxon>
        <taxon>Cystobacterineae</taxon>
        <taxon>Archangiaceae</taxon>
        <taxon>Stigmatella</taxon>
    </lineage>
</organism>
<protein>
    <submittedName>
        <fullName evidence="3">TolC family protein</fullName>
    </submittedName>
</protein>
<keyword evidence="4" id="KW-1185">Reference proteome</keyword>
<evidence type="ECO:0000256" key="2">
    <source>
        <dbReference type="SAM" id="MobiDB-lite"/>
    </source>
</evidence>
<dbReference type="InterPro" id="IPR003423">
    <property type="entry name" value="OMP_efflux"/>
</dbReference>
<feature type="region of interest" description="Disordered" evidence="2">
    <location>
        <begin position="463"/>
        <end position="483"/>
    </location>
</feature>
<comment type="similarity">
    <text evidence="1">Belongs to the outer membrane factor (OMF) (TC 1.B.17) family.</text>
</comment>
<dbReference type="InterPro" id="IPR010131">
    <property type="entry name" value="MdtP/NodT-like"/>
</dbReference>
<dbReference type="Proteomes" id="UP001221838">
    <property type="component" value="Unassembled WGS sequence"/>
</dbReference>
<dbReference type="SUPFAM" id="SSF56954">
    <property type="entry name" value="Outer membrane efflux proteins (OEP)"/>
    <property type="match status" value="1"/>
</dbReference>
<dbReference type="Gene3D" id="1.20.1600.10">
    <property type="entry name" value="Outer membrane efflux proteins (OEP)"/>
    <property type="match status" value="1"/>
</dbReference>
<evidence type="ECO:0000313" key="3">
    <source>
        <dbReference type="EMBL" id="MDC0710205.1"/>
    </source>
</evidence>
<name>A0ABT5D950_9BACT</name>
<dbReference type="Pfam" id="PF02321">
    <property type="entry name" value="OEP"/>
    <property type="match status" value="2"/>
</dbReference>
<gene>
    <name evidence="3" type="ORF">POL68_17140</name>
</gene>
<dbReference type="EMBL" id="JAQNDM010000002">
    <property type="protein sequence ID" value="MDC0710205.1"/>
    <property type="molecule type" value="Genomic_DNA"/>
</dbReference>
<evidence type="ECO:0000256" key="1">
    <source>
        <dbReference type="ARBA" id="ARBA00007613"/>
    </source>
</evidence>
<reference evidence="3 4" key="1">
    <citation type="submission" date="2022-11" db="EMBL/GenBank/DDBJ databases">
        <title>Minimal conservation of predation-associated metabolite biosynthetic gene clusters underscores biosynthetic potential of Myxococcota including descriptions for ten novel species: Archangium lansinium sp. nov., Myxococcus landrumus sp. nov., Nannocystis bai.</title>
        <authorList>
            <person name="Ahearne A."/>
            <person name="Stevens C."/>
            <person name="Dowd S."/>
        </authorList>
    </citation>
    <scope>NUCLEOTIDE SEQUENCE [LARGE SCALE GENOMIC DNA]</scope>
    <source>
        <strain evidence="3 4">NCWAL01</strain>
    </source>
</reference>
<proteinExistence type="inferred from homology"/>
<evidence type="ECO:0000313" key="4">
    <source>
        <dbReference type="Proteomes" id="UP001221838"/>
    </source>
</evidence>
<dbReference type="RefSeq" id="WP_272139428.1">
    <property type="nucleotide sequence ID" value="NZ_JAQNDM010000002.1"/>
</dbReference>